<accession>A0AAE3FHY2</accession>
<gene>
    <name evidence="1" type="ORF">MR241_05970</name>
</gene>
<dbReference type="InterPro" id="IPR022476">
    <property type="entry name" value="Spore_YabP/YqfC"/>
</dbReference>
<dbReference type="EMBL" id="JALEMU010000094">
    <property type="protein sequence ID" value="MCI5755825.1"/>
    <property type="molecule type" value="Genomic_DNA"/>
</dbReference>
<sequence length="95" mass="9939">MERLKRKLAAAADMPEGAFGACQYTEIEGNSSVRICGCREIISYGSEKAEIAVTGMNVTVCGENLMIETFGGGTVRLSGVIGSVSLSDGKGKEKC</sequence>
<comment type="caution">
    <text evidence="1">The sequence shown here is derived from an EMBL/GenBank/DDBJ whole genome shotgun (WGS) entry which is preliminary data.</text>
</comment>
<organism evidence="1 2">
    <name type="scientific">Candidatus Colimorpha enterica</name>
    <dbReference type="NCBI Taxonomy" id="3083063"/>
    <lineage>
        <taxon>Bacteria</taxon>
        <taxon>Pseudomonadati</taxon>
        <taxon>Bacteroidota</taxon>
        <taxon>Bacteroidia</taxon>
        <taxon>Bacteroidales</taxon>
        <taxon>Candidatus Colimorpha</taxon>
    </lineage>
</organism>
<dbReference type="Pfam" id="PF07873">
    <property type="entry name" value="YabP"/>
    <property type="match status" value="1"/>
</dbReference>
<evidence type="ECO:0000313" key="2">
    <source>
        <dbReference type="Proteomes" id="UP001139365"/>
    </source>
</evidence>
<name>A0AAE3FHY2_9BACT</name>
<proteinExistence type="predicted"/>
<protein>
    <submittedName>
        <fullName evidence="1">YabP/YqfC family sporulation protein</fullName>
    </submittedName>
</protein>
<dbReference type="Proteomes" id="UP001139365">
    <property type="component" value="Unassembled WGS sequence"/>
</dbReference>
<reference evidence="1 2" key="1">
    <citation type="submission" date="2022-03" db="EMBL/GenBank/DDBJ databases">
        <title>Metagenome-assembled genomes from swine fecal metagenomes.</title>
        <authorList>
            <person name="Holman D.B."/>
            <person name="Kommadath A."/>
        </authorList>
    </citation>
    <scope>NUCLEOTIDE SEQUENCE [LARGE SCALE GENOMIC DNA]</scope>
    <source>
        <strain evidence="1">SUG147</strain>
    </source>
</reference>
<dbReference type="AlphaFoldDB" id="A0AAE3FHY2"/>
<evidence type="ECO:0000313" key="1">
    <source>
        <dbReference type="EMBL" id="MCI5755825.1"/>
    </source>
</evidence>